<evidence type="ECO:0000313" key="3">
    <source>
        <dbReference type="EMBL" id="MBB5376753.1"/>
    </source>
</evidence>
<dbReference type="EMBL" id="BNAJ01000005">
    <property type="protein sequence ID" value="GHF45100.1"/>
    <property type="molecule type" value="Genomic_DNA"/>
</dbReference>
<protein>
    <submittedName>
        <fullName evidence="3">Uncharacterized protein</fullName>
    </submittedName>
</protein>
<dbReference type="Proteomes" id="UP000539473">
    <property type="component" value="Unassembled WGS sequence"/>
</dbReference>
<reference evidence="5" key="2">
    <citation type="journal article" date="2019" name="Int. J. Syst. Evol. Microbiol.">
        <title>The Global Catalogue of Microorganisms (GCM) 10K type strain sequencing project: providing services to taxonomists for standard genome sequencing and annotation.</title>
        <authorList>
            <consortium name="The Broad Institute Genomics Platform"/>
            <consortium name="The Broad Institute Genome Sequencing Center for Infectious Disease"/>
            <person name="Wu L."/>
            <person name="Ma J."/>
        </authorList>
    </citation>
    <scope>NUCLEOTIDE SEQUENCE [LARGE SCALE GENOMIC DNA]</scope>
    <source>
        <strain evidence="5">CGMCC 1.18437</strain>
    </source>
</reference>
<evidence type="ECO:0000256" key="1">
    <source>
        <dbReference type="SAM" id="MobiDB-lite"/>
    </source>
</evidence>
<evidence type="ECO:0000313" key="2">
    <source>
        <dbReference type="EMBL" id="GHF45100.1"/>
    </source>
</evidence>
<comment type="caution">
    <text evidence="3">The sequence shown here is derived from an EMBL/GenBank/DDBJ whole genome shotgun (WGS) entry which is preliminary data.</text>
</comment>
<reference evidence="2" key="4">
    <citation type="submission" date="2024-05" db="EMBL/GenBank/DDBJ databases">
        <authorList>
            <person name="Sun Q."/>
            <person name="Zhou Y."/>
        </authorList>
    </citation>
    <scope>NUCLEOTIDE SEQUENCE</scope>
    <source>
        <strain evidence="2">CGMCC 1.18437</strain>
    </source>
</reference>
<accession>A0A7W8KFF1</accession>
<proteinExistence type="predicted"/>
<reference evidence="2" key="1">
    <citation type="journal article" date="2014" name="Int. J. Syst. Evol. Microbiol.">
        <title>Complete genome of a new Firmicutes species belonging to the dominant human colonic microbiota ('Ruminococcus bicirculans') reveals two chromosomes and a selective capacity to utilize plant glucans.</title>
        <authorList>
            <consortium name="NISC Comparative Sequencing Program"/>
            <person name="Wegmann U."/>
            <person name="Louis P."/>
            <person name="Goesmann A."/>
            <person name="Henrissat B."/>
            <person name="Duncan S.H."/>
            <person name="Flint H.J."/>
        </authorList>
    </citation>
    <scope>NUCLEOTIDE SEQUENCE</scope>
    <source>
        <strain evidence="2">CGMCC 1.18437</strain>
    </source>
</reference>
<feature type="region of interest" description="Disordered" evidence="1">
    <location>
        <begin position="60"/>
        <end position="131"/>
    </location>
</feature>
<feature type="compositionally biased region" description="Low complexity" evidence="1">
    <location>
        <begin position="73"/>
        <end position="86"/>
    </location>
</feature>
<evidence type="ECO:0000313" key="4">
    <source>
        <dbReference type="Proteomes" id="UP000539473"/>
    </source>
</evidence>
<dbReference type="EMBL" id="JACHFK010000005">
    <property type="protein sequence ID" value="MBB5376753.1"/>
    <property type="molecule type" value="Genomic_DNA"/>
</dbReference>
<dbReference type="AlphaFoldDB" id="A0A7W8KFF1"/>
<sequence length="154" mass="14643">MEGTCGQALAGSARRVVEVVGAEGTDESVTFAGSGHGEGIGVGSATGQCGGAGGPLCTDGPQVNGTGTGRLNARASVSSRTSVRTADGGAGRSGKTGRASVAGGWEENARAGGGAGRRGRAALPASAGVDKGAALKVTDSPVPIAPVPDMRGPT</sequence>
<keyword evidence="5" id="KW-1185">Reference proteome</keyword>
<gene>
    <name evidence="2" type="ORF">GCM10017781_21820</name>
    <name evidence="3" type="ORF">HNQ07_002217</name>
</gene>
<name>A0A7W8KFF1_9DEIO</name>
<reference evidence="3 4" key="3">
    <citation type="submission" date="2020-08" db="EMBL/GenBank/DDBJ databases">
        <title>Genomic Encyclopedia of Type Strains, Phase IV (KMG-IV): sequencing the most valuable type-strain genomes for metagenomic binning, comparative biology and taxonomic classification.</title>
        <authorList>
            <person name="Goeker M."/>
        </authorList>
    </citation>
    <scope>NUCLEOTIDE SEQUENCE [LARGE SCALE GENOMIC DNA]</scope>
    <source>
        <strain evidence="3 4">DSM 27521</strain>
    </source>
</reference>
<dbReference type="Proteomes" id="UP000619376">
    <property type="component" value="Unassembled WGS sequence"/>
</dbReference>
<organism evidence="3 4">
    <name type="scientific">Deinococcus metalli</name>
    <dbReference type="NCBI Taxonomy" id="1141878"/>
    <lineage>
        <taxon>Bacteria</taxon>
        <taxon>Thermotogati</taxon>
        <taxon>Deinococcota</taxon>
        <taxon>Deinococci</taxon>
        <taxon>Deinococcales</taxon>
        <taxon>Deinococcaceae</taxon>
        <taxon>Deinococcus</taxon>
    </lineage>
</organism>
<evidence type="ECO:0000313" key="5">
    <source>
        <dbReference type="Proteomes" id="UP000619376"/>
    </source>
</evidence>